<reference evidence="2" key="1">
    <citation type="journal article" date="2014" name="Int. J. Syst. Evol. Microbiol.">
        <title>Complete genome sequence of Corynebacterium casei LMG S-19264T (=DSM 44701T), isolated from a smear-ripened cheese.</title>
        <authorList>
            <consortium name="US DOE Joint Genome Institute (JGI-PGF)"/>
            <person name="Walter F."/>
            <person name="Albersmeier A."/>
            <person name="Kalinowski J."/>
            <person name="Ruckert C."/>
        </authorList>
    </citation>
    <scope>NUCLEOTIDE SEQUENCE</scope>
    <source>
        <strain evidence="2">VKM Ac-1069</strain>
    </source>
</reference>
<evidence type="ECO:0000313" key="3">
    <source>
        <dbReference type="Proteomes" id="UP001143463"/>
    </source>
</evidence>
<evidence type="ECO:0000256" key="1">
    <source>
        <dbReference type="SAM" id="MobiDB-lite"/>
    </source>
</evidence>
<dbReference type="EMBL" id="BSFQ01000016">
    <property type="protein sequence ID" value="GLL12803.1"/>
    <property type="molecule type" value="Genomic_DNA"/>
</dbReference>
<comment type="caution">
    <text evidence="2">The sequence shown here is derived from an EMBL/GenBank/DDBJ whole genome shotgun (WGS) entry which is preliminary data.</text>
</comment>
<protein>
    <submittedName>
        <fullName evidence="2">Uncharacterized protein</fullName>
    </submittedName>
</protein>
<reference evidence="2" key="2">
    <citation type="submission" date="2023-01" db="EMBL/GenBank/DDBJ databases">
        <authorList>
            <person name="Sun Q."/>
            <person name="Evtushenko L."/>
        </authorList>
    </citation>
    <scope>NUCLEOTIDE SEQUENCE</scope>
    <source>
        <strain evidence="2">VKM Ac-1069</strain>
    </source>
</reference>
<accession>A0A9W6L400</accession>
<feature type="region of interest" description="Disordered" evidence="1">
    <location>
        <begin position="1"/>
        <end position="27"/>
    </location>
</feature>
<name>A0A9W6L400_9PSEU</name>
<feature type="region of interest" description="Disordered" evidence="1">
    <location>
        <begin position="41"/>
        <end position="85"/>
    </location>
</feature>
<gene>
    <name evidence="2" type="ORF">GCM10017577_39440</name>
</gene>
<dbReference type="AlphaFoldDB" id="A0A9W6L400"/>
<sequence length="85" mass="9024">MRTEWAASSAQALRSTTSGGRLQPRKVSSNCCVGKVERRAGADGRAESGTGWSSGPDRAQGFRRDIGGVRDFRQVSLGPDAQKDA</sequence>
<proteinExistence type="predicted"/>
<dbReference type="Proteomes" id="UP001143463">
    <property type="component" value="Unassembled WGS sequence"/>
</dbReference>
<keyword evidence="3" id="KW-1185">Reference proteome</keyword>
<feature type="compositionally biased region" description="Basic and acidic residues" evidence="1">
    <location>
        <begin position="60"/>
        <end position="73"/>
    </location>
</feature>
<organism evidence="2 3">
    <name type="scientific">Pseudonocardia halophobica</name>
    <dbReference type="NCBI Taxonomy" id="29401"/>
    <lineage>
        <taxon>Bacteria</taxon>
        <taxon>Bacillati</taxon>
        <taxon>Actinomycetota</taxon>
        <taxon>Actinomycetes</taxon>
        <taxon>Pseudonocardiales</taxon>
        <taxon>Pseudonocardiaceae</taxon>
        <taxon>Pseudonocardia</taxon>
    </lineage>
</organism>
<evidence type="ECO:0000313" key="2">
    <source>
        <dbReference type="EMBL" id="GLL12803.1"/>
    </source>
</evidence>